<organism evidence="6 7">
    <name type="scientific">Mytilus coruscus</name>
    <name type="common">Sea mussel</name>
    <dbReference type="NCBI Taxonomy" id="42192"/>
    <lineage>
        <taxon>Eukaryota</taxon>
        <taxon>Metazoa</taxon>
        <taxon>Spiralia</taxon>
        <taxon>Lophotrochozoa</taxon>
        <taxon>Mollusca</taxon>
        <taxon>Bivalvia</taxon>
        <taxon>Autobranchia</taxon>
        <taxon>Pteriomorphia</taxon>
        <taxon>Mytilida</taxon>
        <taxon>Mytiloidea</taxon>
        <taxon>Mytilidae</taxon>
        <taxon>Mytilinae</taxon>
        <taxon>Mytilus</taxon>
    </lineage>
</organism>
<evidence type="ECO:0000256" key="2">
    <source>
        <dbReference type="ARBA" id="ARBA00023043"/>
    </source>
</evidence>
<name>A0A6J8A0A2_MYTCO</name>
<dbReference type="PANTHER" id="PTHR24123:SF33">
    <property type="entry name" value="PROTEIN HOS4"/>
    <property type="match status" value="1"/>
</dbReference>
<dbReference type="SMART" id="SM00248">
    <property type="entry name" value="ANK"/>
    <property type="match status" value="5"/>
</dbReference>
<dbReference type="PROSITE" id="PS50297">
    <property type="entry name" value="ANK_REP_REGION"/>
    <property type="match status" value="3"/>
</dbReference>
<feature type="repeat" description="ANK" evidence="3">
    <location>
        <begin position="897"/>
        <end position="929"/>
    </location>
</feature>
<protein>
    <submittedName>
        <fullName evidence="6">ANK</fullName>
    </submittedName>
</protein>
<sequence>MATASCSSFVSTASAITNYARLGLATQNELPNILRELLFIKEPPHLLEAHINNNSYLSRNLRTHEWNIIRTVRTNQYDEFDVPLMYKIIRNLNLVPSPTQGWDNQTPPLETEITVGDDIERIRRTRNEIVHRGNTNVQEPELANYFSVFKDLASRLEITLMLSNREFVSKIENVETCCIDNDAQQLYIRRLTKLAENETQLAKSVAKVHKDLAFLDLKITGNVSKIQEEMHELKMEQMEGIPKNIREIAQYTDKATPTVYSVKAKCTCSGSFEMAKVVGGGSIHKIKSLRTQDQIFKDLDKWIQDDAKFVPTKASEYVFSRLKKENCVTVVGSPGVGKTAVTRHVALKMKGIGYTVIPITVPTDIRTFYQPGQQTVFVIDDMCGNFTANKQLIDNWKQLLGVVDNILLDNCKIIVSCRSQVYKDYKFNVLAQFTSCECNLISTDLLLSNDERLQIAISHLGKHGNDIPAAILLQYDFFPLLCFLYSRQDNMDINEFLNNPFVVFEKDLNILWNEGEVGQGKICGLALCVIYNNKLDEKYLTSMEPCVCDIIDDVCDACGINRGTSRIKIKEELDTLVGTYLKKEKNVYITIHDKLFDFLVYFYGTKMLDCLIKHAMFGIINERLHWNKLRDKDDRDTNEFINIIPDDKLPLYLNRLMLHWSHGKVEDVFINNYNMKNEQFRDLLLTQLLPLDKAEQSQLSRITETKDSIVIGSFEACCSEGYANLLQWFVNQGVEINQCTSFTTPLGAACCGNQIEIINTLLNLGADINKPGLLGLTPLHLVCFEDFEVDQAVCNLLLKYRACINKRMYDGSTPLLGALYKKNWVAVNMLLSHSADCNIGFYNSQAITDEIKKDGKTLNFTIKDKADKWLEWFIENCQSSVVDYVNQEPKTVIYTLGGATPLHLMCFSNEIDMIKLLLERNPDINIRKEDGSTPLFVACLFGFIDIVTTLLEYGANRDICRNDGTSPLDMAKQKNHTAIITLLENPKWKLAKSNKIQKKRKCTVS</sequence>
<dbReference type="OrthoDB" id="6123030at2759"/>
<dbReference type="AlphaFoldDB" id="A0A6J8A0A2"/>
<dbReference type="InterPro" id="IPR049050">
    <property type="entry name" value="nSTAND3"/>
</dbReference>
<evidence type="ECO:0000256" key="3">
    <source>
        <dbReference type="PROSITE-ProRule" id="PRU00023"/>
    </source>
</evidence>
<dbReference type="InterPro" id="IPR027417">
    <property type="entry name" value="P-loop_NTPase"/>
</dbReference>
<proteinExistence type="predicted"/>
<gene>
    <name evidence="6" type="ORF">MCOR_2147</name>
</gene>
<dbReference type="SUPFAM" id="SSF52540">
    <property type="entry name" value="P-loop containing nucleoside triphosphate hydrolases"/>
    <property type="match status" value="1"/>
</dbReference>
<dbReference type="InterPro" id="IPR002110">
    <property type="entry name" value="Ankyrin_rpt"/>
</dbReference>
<feature type="domain" description="DZIP3-like HEPN" evidence="4">
    <location>
        <begin position="58"/>
        <end position="187"/>
    </location>
</feature>
<reference evidence="6 7" key="1">
    <citation type="submission" date="2020-06" db="EMBL/GenBank/DDBJ databases">
        <authorList>
            <person name="Li R."/>
            <person name="Bekaert M."/>
        </authorList>
    </citation>
    <scope>NUCLEOTIDE SEQUENCE [LARGE SCALE GENOMIC DNA]</scope>
    <source>
        <strain evidence="7">wild</strain>
    </source>
</reference>
<dbReference type="InterPro" id="IPR051165">
    <property type="entry name" value="Multifunctional_ANK_Repeat"/>
</dbReference>
<dbReference type="Pfam" id="PF00023">
    <property type="entry name" value="Ank"/>
    <property type="match status" value="1"/>
</dbReference>
<dbReference type="Pfam" id="PF12796">
    <property type="entry name" value="Ank_2"/>
    <property type="match status" value="1"/>
</dbReference>
<keyword evidence="1" id="KW-0677">Repeat</keyword>
<dbReference type="Proteomes" id="UP000507470">
    <property type="component" value="Unassembled WGS sequence"/>
</dbReference>
<dbReference type="PROSITE" id="PS50088">
    <property type="entry name" value="ANK_REPEAT"/>
    <property type="match status" value="3"/>
</dbReference>
<dbReference type="Pfam" id="PF20720">
    <property type="entry name" value="nSTAND3"/>
    <property type="match status" value="1"/>
</dbReference>
<dbReference type="InterPro" id="IPR041249">
    <property type="entry name" value="HEPN_DZIP3"/>
</dbReference>
<dbReference type="PANTHER" id="PTHR24123">
    <property type="entry name" value="ANKYRIN REPEAT-CONTAINING"/>
    <property type="match status" value="1"/>
</dbReference>
<evidence type="ECO:0000259" key="5">
    <source>
        <dbReference type="Pfam" id="PF20720"/>
    </source>
</evidence>
<dbReference type="InterPro" id="IPR036770">
    <property type="entry name" value="Ankyrin_rpt-contain_sf"/>
</dbReference>
<dbReference type="EMBL" id="CACVKT020000425">
    <property type="protein sequence ID" value="CAC5359143.1"/>
    <property type="molecule type" value="Genomic_DNA"/>
</dbReference>
<evidence type="ECO:0000313" key="7">
    <source>
        <dbReference type="Proteomes" id="UP000507470"/>
    </source>
</evidence>
<evidence type="ECO:0000313" key="6">
    <source>
        <dbReference type="EMBL" id="CAC5359143.1"/>
    </source>
</evidence>
<accession>A0A6J8A0A2</accession>
<feature type="repeat" description="ANK" evidence="3">
    <location>
        <begin position="930"/>
        <end position="962"/>
    </location>
</feature>
<dbReference type="SUPFAM" id="SSF48403">
    <property type="entry name" value="Ankyrin repeat"/>
    <property type="match status" value="1"/>
</dbReference>
<evidence type="ECO:0000256" key="1">
    <source>
        <dbReference type="ARBA" id="ARBA00022737"/>
    </source>
</evidence>
<feature type="domain" description="Novel STAND NTPase 3" evidence="5">
    <location>
        <begin position="309"/>
        <end position="460"/>
    </location>
</feature>
<dbReference type="Pfam" id="PF18738">
    <property type="entry name" value="HEPN_DZIP3"/>
    <property type="match status" value="1"/>
</dbReference>
<keyword evidence="7" id="KW-1185">Reference proteome</keyword>
<feature type="repeat" description="ANK" evidence="3">
    <location>
        <begin position="741"/>
        <end position="773"/>
    </location>
</feature>
<evidence type="ECO:0000259" key="4">
    <source>
        <dbReference type="Pfam" id="PF18738"/>
    </source>
</evidence>
<dbReference type="Gene3D" id="1.25.40.20">
    <property type="entry name" value="Ankyrin repeat-containing domain"/>
    <property type="match status" value="2"/>
</dbReference>
<keyword evidence="2 3" id="KW-0040">ANK repeat</keyword>